<dbReference type="RefSeq" id="WP_055113213.1">
    <property type="nucleotide sequence ID" value="NZ_CANKXR010000010.1"/>
</dbReference>
<evidence type="ECO:0000313" key="1">
    <source>
        <dbReference type="EMBL" id="CTQ70540.1"/>
    </source>
</evidence>
<dbReference type="Gene3D" id="3.40.50.300">
    <property type="entry name" value="P-loop containing nucleotide triphosphate hydrolases"/>
    <property type="match status" value="1"/>
</dbReference>
<dbReference type="Proteomes" id="UP000049983">
    <property type="component" value="Unassembled WGS sequence"/>
</dbReference>
<accession>A0A0M7A386</accession>
<organism evidence="1 2">
    <name type="scientific">Roseibium album</name>
    <dbReference type="NCBI Taxonomy" id="311410"/>
    <lineage>
        <taxon>Bacteria</taxon>
        <taxon>Pseudomonadati</taxon>
        <taxon>Pseudomonadota</taxon>
        <taxon>Alphaproteobacteria</taxon>
        <taxon>Hyphomicrobiales</taxon>
        <taxon>Stappiaceae</taxon>
        <taxon>Roseibium</taxon>
    </lineage>
</organism>
<dbReference type="GO" id="GO:0016787">
    <property type="term" value="F:hydrolase activity"/>
    <property type="evidence" value="ECO:0007669"/>
    <property type="project" value="UniProtKB-KW"/>
</dbReference>
<protein>
    <submittedName>
        <fullName evidence="1">Nucleoside triphosphate hydrolase domain-containing protein</fullName>
    </submittedName>
</protein>
<dbReference type="PANTHER" id="PTHR10285">
    <property type="entry name" value="URIDINE KINASE"/>
    <property type="match status" value="1"/>
</dbReference>
<name>A0A0M7A386_9HYPH</name>
<dbReference type="STRING" id="311410.LA5095_01306"/>
<evidence type="ECO:0000313" key="2">
    <source>
        <dbReference type="Proteomes" id="UP000049983"/>
    </source>
</evidence>
<proteinExistence type="predicted"/>
<dbReference type="SUPFAM" id="SSF52540">
    <property type="entry name" value="P-loop containing nucleoside triphosphate hydrolases"/>
    <property type="match status" value="1"/>
</dbReference>
<keyword evidence="1" id="KW-0378">Hydrolase</keyword>
<dbReference type="GeneID" id="97669937"/>
<dbReference type="EMBL" id="CXWC01000010">
    <property type="protein sequence ID" value="CTQ70540.1"/>
    <property type="molecule type" value="Genomic_DNA"/>
</dbReference>
<dbReference type="OrthoDB" id="1550976at2"/>
<dbReference type="InterPro" id="IPR027417">
    <property type="entry name" value="P-loop_NTPase"/>
</dbReference>
<reference evidence="2" key="1">
    <citation type="submission" date="2015-07" db="EMBL/GenBank/DDBJ databases">
        <authorList>
            <person name="Rodrigo-Torres Lidia"/>
            <person name="Arahal R.David."/>
        </authorList>
    </citation>
    <scope>NUCLEOTIDE SEQUENCE [LARGE SCALE GENOMIC DNA]</scope>
    <source>
        <strain evidence="2">CECT 5096</strain>
    </source>
</reference>
<keyword evidence="2" id="KW-1185">Reference proteome</keyword>
<sequence>MNDTRETSFEELVATALERGSKARSITAVCGAPGAGKSTLSDTLAAHLNDRETDSAAVFPMDGYHFDDLILNARGWRARKGAPHTFDVAGFAQMLIRLKRNEEAEIAVPVFDRSIEIARNSARIIPRSVRHLVVEGNYLLLDQSPWHELVPLFDTTVFLDVPLDELERRLSERWQDLSPEDCRKKLAENDLPNAELVSTKSRPAEFVLRA</sequence>
<dbReference type="AlphaFoldDB" id="A0A0M7A386"/>
<gene>
    <name evidence="1" type="ORF">LA5096_02561</name>
</gene>